<dbReference type="EMBL" id="JABBHS010000198">
    <property type="protein sequence ID" value="MBU2722940.1"/>
    <property type="molecule type" value="Genomic_DNA"/>
</dbReference>
<dbReference type="Proteomes" id="UP000887300">
    <property type="component" value="Unassembled WGS sequence"/>
</dbReference>
<dbReference type="AlphaFoldDB" id="A0A8X8G8T8"/>
<reference evidence="1" key="1">
    <citation type="journal article" date="2021" name="ISME J.">
        <title>Genomic evolution of the class Acidithiobacillia: deep-branching Proteobacteria living in extreme acidic conditions.</title>
        <authorList>
            <person name="Moya-Beltran A."/>
            <person name="Beard S."/>
            <person name="Rojas-Villalobos C."/>
            <person name="Issotta F."/>
            <person name="Gallardo Y."/>
            <person name="Ulloa R."/>
            <person name="Giaveno A."/>
            <person name="Degli Esposti M."/>
            <person name="Johnson D.B."/>
            <person name="Quatrini R."/>
        </authorList>
    </citation>
    <scope>NUCLEOTIDE SEQUENCE</scope>
    <source>
        <strain evidence="1">DSM 583</strain>
    </source>
</reference>
<accession>A0A8X8G8T8</accession>
<sequence>MPIRISDSQAATANGTIGALAGAAAGYAIGNNVIGAVAGLLGGAIIGNVVTPGSVAGTEVMVKLTNGQLLGVPEVGHPNLATGVKVAILRGANGKTRAVPLS</sequence>
<gene>
    <name evidence="1" type="ORF">HF568_06890</name>
</gene>
<evidence type="ECO:0000313" key="2">
    <source>
        <dbReference type="Proteomes" id="UP000887300"/>
    </source>
</evidence>
<comment type="caution">
    <text evidence="1">The sequence shown here is derived from an EMBL/GenBank/DDBJ whole genome shotgun (WGS) entry which is preliminary data.</text>
</comment>
<organism evidence="1 2">
    <name type="scientific">Acidithiobacillus ferridurans</name>
    <dbReference type="NCBI Taxonomy" id="1232575"/>
    <lineage>
        <taxon>Bacteria</taxon>
        <taxon>Pseudomonadati</taxon>
        <taxon>Pseudomonadota</taxon>
        <taxon>Acidithiobacillia</taxon>
        <taxon>Acidithiobacillales</taxon>
        <taxon>Acidithiobacillaceae</taxon>
        <taxon>Acidithiobacillus</taxon>
    </lineage>
</organism>
<name>A0A8X8G8T8_ACIFI</name>
<evidence type="ECO:0008006" key="3">
    <source>
        <dbReference type="Google" id="ProtNLM"/>
    </source>
</evidence>
<protein>
    <recommendedName>
        <fullName evidence="3">Glycine zipper 2TM domain-containing protein</fullName>
    </recommendedName>
</protein>
<evidence type="ECO:0000313" key="1">
    <source>
        <dbReference type="EMBL" id="MBU2722940.1"/>
    </source>
</evidence>
<proteinExistence type="predicted"/>